<dbReference type="AlphaFoldDB" id="A0A840YXP4"/>
<dbReference type="RefSeq" id="WP_184002068.1">
    <property type="nucleotide sequence ID" value="NZ_BAABIF010000004.1"/>
</dbReference>
<dbReference type="Proteomes" id="UP000554342">
    <property type="component" value="Unassembled WGS sequence"/>
</dbReference>
<accession>A0A840YXP4</accession>
<evidence type="ECO:0000313" key="1">
    <source>
        <dbReference type="EMBL" id="MBB5718433.1"/>
    </source>
</evidence>
<gene>
    <name evidence="1" type="ORF">FHR23_001340</name>
</gene>
<dbReference type="EMBL" id="JACIJI010000001">
    <property type="protein sequence ID" value="MBB5718433.1"/>
    <property type="molecule type" value="Genomic_DNA"/>
</dbReference>
<evidence type="ECO:0000313" key="2">
    <source>
        <dbReference type="Proteomes" id="UP000554342"/>
    </source>
</evidence>
<reference evidence="1 2" key="1">
    <citation type="submission" date="2020-08" db="EMBL/GenBank/DDBJ databases">
        <title>Genomic Encyclopedia of Type Strains, Phase IV (KMG-IV): sequencing the most valuable type-strain genomes for metagenomic binning, comparative biology and taxonomic classification.</title>
        <authorList>
            <person name="Goeker M."/>
        </authorList>
    </citation>
    <scope>NUCLEOTIDE SEQUENCE [LARGE SCALE GENOMIC DNA]</scope>
    <source>
        <strain evidence="1 2">DSM 27203</strain>
    </source>
</reference>
<keyword evidence="2" id="KW-1185">Reference proteome</keyword>
<protein>
    <submittedName>
        <fullName evidence="1">Uncharacterized protein</fullName>
    </submittedName>
</protein>
<organism evidence="1 2">
    <name type="scientific">Stakelama sediminis</name>
    <dbReference type="NCBI Taxonomy" id="463200"/>
    <lineage>
        <taxon>Bacteria</taxon>
        <taxon>Pseudomonadati</taxon>
        <taxon>Pseudomonadota</taxon>
        <taxon>Alphaproteobacteria</taxon>
        <taxon>Sphingomonadales</taxon>
        <taxon>Sphingomonadaceae</taxon>
        <taxon>Stakelama</taxon>
    </lineage>
</organism>
<sequence length="85" mass="9398">MATDSLTGKRSRALRGWFRPMDAVRLLAGDAGLCVIDLREGIGVNYCHGSNVPFSRTHEAWVRQEWEPRDCTTPEPVPMADAIAA</sequence>
<name>A0A840YXP4_9SPHN</name>
<proteinExistence type="predicted"/>
<comment type="caution">
    <text evidence="1">The sequence shown here is derived from an EMBL/GenBank/DDBJ whole genome shotgun (WGS) entry which is preliminary data.</text>
</comment>